<dbReference type="GO" id="GO:0032182">
    <property type="term" value="F:ubiquitin-like protein binding"/>
    <property type="evidence" value="ECO:0007669"/>
    <property type="project" value="TreeGrafter"/>
</dbReference>
<evidence type="ECO:0000313" key="5">
    <source>
        <dbReference type="Proteomes" id="UP001430356"/>
    </source>
</evidence>
<dbReference type="Gene3D" id="1.10.238.10">
    <property type="entry name" value="EF-hand"/>
    <property type="match status" value="1"/>
</dbReference>
<dbReference type="AlphaFoldDB" id="A0AAW0EVF9"/>
<dbReference type="GO" id="GO:0031624">
    <property type="term" value="F:ubiquitin conjugating enzyme binding"/>
    <property type="evidence" value="ECO:0007669"/>
    <property type="project" value="TreeGrafter"/>
</dbReference>
<feature type="compositionally biased region" description="Low complexity" evidence="2">
    <location>
        <begin position="31"/>
        <end position="42"/>
    </location>
</feature>
<dbReference type="Pfam" id="PF03556">
    <property type="entry name" value="Cullin_binding"/>
    <property type="match status" value="1"/>
</dbReference>
<dbReference type="InterPro" id="IPR042460">
    <property type="entry name" value="DCN1-like_PONY"/>
</dbReference>
<gene>
    <name evidence="4" type="ORF">NESM_000656300</name>
</gene>
<sequence>MKGAGRPRGSVNPTRERSRSHSPTPAPLRPAAPATKAAGLQPVSKGARNDMEQVFDRLHSMDRSVVLDTISGKGLAQLLSEVGVAPSSLESMVLLWKLGATQRGCISRPEWLTSVYANGMESLTQLRLKLADWVKEVRERSGSFLLMYNYLYDYIRGEEDRRMSLQTATAGWDVFFGKGERYTAWRTWAATNVSGDVSRDLWRQLGIFFTMTGPTTELPSDGVSWPSAIADYVDKDAAAVGPTKRV</sequence>
<dbReference type="Proteomes" id="UP001430356">
    <property type="component" value="Unassembled WGS sequence"/>
</dbReference>
<evidence type="ECO:0000259" key="3">
    <source>
        <dbReference type="PROSITE" id="PS51229"/>
    </source>
</evidence>
<dbReference type="GO" id="GO:0000151">
    <property type="term" value="C:ubiquitin ligase complex"/>
    <property type="evidence" value="ECO:0007669"/>
    <property type="project" value="TreeGrafter"/>
</dbReference>
<proteinExistence type="predicted"/>
<evidence type="ECO:0000256" key="1">
    <source>
        <dbReference type="RuleBase" id="RU410713"/>
    </source>
</evidence>
<evidence type="ECO:0000313" key="4">
    <source>
        <dbReference type="EMBL" id="KAK7197112.1"/>
    </source>
</evidence>
<dbReference type="GO" id="GO:0097602">
    <property type="term" value="F:cullin family protein binding"/>
    <property type="evidence" value="ECO:0007669"/>
    <property type="project" value="TreeGrafter"/>
</dbReference>
<evidence type="ECO:0000256" key="2">
    <source>
        <dbReference type="SAM" id="MobiDB-lite"/>
    </source>
</evidence>
<dbReference type="GO" id="GO:0045116">
    <property type="term" value="P:protein neddylation"/>
    <property type="evidence" value="ECO:0007669"/>
    <property type="project" value="TreeGrafter"/>
</dbReference>
<feature type="domain" description="DCUN1" evidence="3">
    <location>
        <begin position="46"/>
        <end position="237"/>
    </location>
</feature>
<accession>A0AAW0EVF9</accession>
<comment type="caution">
    <text evidence="4">The sequence shown here is derived from an EMBL/GenBank/DDBJ whole genome shotgun (WGS) entry which is preliminary data.</text>
</comment>
<dbReference type="PANTHER" id="PTHR12281">
    <property type="entry name" value="RP42 RELATED"/>
    <property type="match status" value="1"/>
</dbReference>
<dbReference type="EMBL" id="JAECZO010000095">
    <property type="protein sequence ID" value="KAK7197112.1"/>
    <property type="molecule type" value="Genomic_DNA"/>
</dbReference>
<protein>
    <recommendedName>
        <fullName evidence="1">Defective in cullin neddylation protein</fullName>
    </recommendedName>
</protein>
<dbReference type="InterPro" id="IPR005176">
    <property type="entry name" value="PONY_dom"/>
</dbReference>
<organism evidence="4 5">
    <name type="scientific">Novymonas esmeraldas</name>
    <dbReference type="NCBI Taxonomy" id="1808958"/>
    <lineage>
        <taxon>Eukaryota</taxon>
        <taxon>Discoba</taxon>
        <taxon>Euglenozoa</taxon>
        <taxon>Kinetoplastea</taxon>
        <taxon>Metakinetoplastina</taxon>
        <taxon>Trypanosomatida</taxon>
        <taxon>Trypanosomatidae</taxon>
        <taxon>Novymonas</taxon>
    </lineage>
</organism>
<dbReference type="InterPro" id="IPR014764">
    <property type="entry name" value="DCN-prot"/>
</dbReference>
<dbReference type="PROSITE" id="PS51229">
    <property type="entry name" value="DCUN1"/>
    <property type="match status" value="1"/>
</dbReference>
<reference evidence="4 5" key="1">
    <citation type="journal article" date="2021" name="MBio">
        <title>A New Model Trypanosomatid, Novymonas esmeraldas: Genomic Perception of Its 'Candidatus Pandoraea novymonadis' Endosymbiont.</title>
        <authorList>
            <person name="Zakharova A."/>
            <person name="Saura A."/>
            <person name="Butenko A."/>
            <person name="Podesvova L."/>
            <person name="Warmusova S."/>
            <person name="Kostygov A.Y."/>
            <person name="Nenarokova A."/>
            <person name="Lukes J."/>
            <person name="Opperdoes F.R."/>
            <person name="Yurchenko V."/>
        </authorList>
    </citation>
    <scope>NUCLEOTIDE SEQUENCE [LARGE SCALE GENOMIC DNA]</scope>
    <source>
        <strain evidence="4 5">E262AT.01</strain>
    </source>
</reference>
<name>A0AAW0EVF9_9TRYP</name>
<dbReference type="Gene3D" id="1.10.238.200">
    <property type="entry name" value="Cullin, PONY binding domain"/>
    <property type="match status" value="1"/>
</dbReference>
<dbReference type="PANTHER" id="PTHR12281:SF34">
    <property type="entry name" value="DEFECTIVE IN CULLIN NEDDYLATION PROTEIN"/>
    <property type="match status" value="1"/>
</dbReference>
<comment type="function">
    <text evidence="1">Neddylation of cullins play an essential role in the regulation of SCF-type complexes activity.</text>
</comment>
<keyword evidence="5" id="KW-1185">Reference proteome</keyword>
<feature type="region of interest" description="Disordered" evidence="2">
    <location>
        <begin position="1"/>
        <end position="46"/>
    </location>
</feature>